<dbReference type="PANTHER" id="PTHR16320">
    <property type="entry name" value="SPHINGOMYELINASE FAMILY MEMBER"/>
    <property type="match status" value="1"/>
</dbReference>
<dbReference type="AlphaFoldDB" id="A0AAU1ZWE4"/>
<protein>
    <submittedName>
        <fullName evidence="3">Jacalin-like lectin</fullName>
    </submittedName>
</protein>
<feature type="signal peptide" evidence="1">
    <location>
        <begin position="1"/>
        <end position="28"/>
    </location>
</feature>
<sequence length="439" mass="46202">MRRLIGTLVAGALALTGLATTGSTPAAAATSGTFNVLTYNVAGLPELLSSGNPEVNTPLISPRLGAYDIVNVQEDFNYHAALYANDNHAYRTATSGGVPFGDGLNTLSDYAFQDFERVQWNDCTGTNCLTPKGFSLARVRLAEGVYVDVYNAHPNADDTDEAHAARRANISQLSAFIQANSAGNAVIVAGDTNTRYTRAGDNIRTLVADNGLTDAWVQLVKGGVQPTQGSDALLCPTTAPTNDCEVVDKIFYRGSKLVNLSATRYNNEWASFLDSAGANLSDHFPHTVDFSWTLPSNLRASDFFGGPHGTAFSDADDLPATRSPRTLTLRGGSRLDAVSLTHDGGTTLTHGGTGGTATSLTLASGEHLTSVKLTQGQKDGRTRIFSAAFTTDKSRTLTSGTATSDTTTFTAPSGWQIVGFTGRSGDEIDKLGVVYAPIG</sequence>
<dbReference type="SUPFAM" id="SSF51101">
    <property type="entry name" value="Mannose-binding lectins"/>
    <property type="match status" value="1"/>
</dbReference>
<dbReference type="SMART" id="SM00915">
    <property type="entry name" value="Jacalin"/>
    <property type="match status" value="1"/>
</dbReference>
<dbReference type="GO" id="GO:0016791">
    <property type="term" value="F:phosphatase activity"/>
    <property type="evidence" value="ECO:0007669"/>
    <property type="project" value="InterPro"/>
</dbReference>
<evidence type="ECO:0000256" key="1">
    <source>
        <dbReference type="SAM" id="SignalP"/>
    </source>
</evidence>
<keyword evidence="1" id="KW-0732">Signal</keyword>
<dbReference type="GO" id="GO:0046856">
    <property type="term" value="P:phosphatidylinositol dephosphorylation"/>
    <property type="evidence" value="ECO:0007669"/>
    <property type="project" value="InterPro"/>
</dbReference>
<dbReference type="Pfam" id="PF22669">
    <property type="entry name" value="Exo_endo_phos2"/>
    <property type="match status" value="1"/>
</dbReference>
<dbReference type="Pfam" id="PF01419">
    <property type="entry name" value="Jacalin"/>
    <property type="match status" value="1"/>
</dbReference>
<name>A0AAU1ZWE4_9ACTN</name>
<evidence type="ECO:0000313" key="3">
    <source>
        <dbReference type="EMBL" id="WTT15618.1"/>
    </source>
</evidence>
<dbReference type="InterPro" id="IPR000300">
    <property type="entry name" value="IPPc"/>
</dbReference>
<organism evidence="3">
    <name type="scientific">Streptomyces sp. NBC_00093</name>
    <dbReference type="NCBI Taxonomy" id="2975649"/>
    <lineage>
        <taxon>Bacteria</taxon>
        <taxon>Bacillati</taxon>
        <taxon>Actinomycetota</taxon>
        <taxon>Actinomycetes</taxon>
        <taxon>Kitasatosporales</taxon>
        <taxon>Streptomycetaceae</taxon>
        <taxon>Streptomyces</taxon>
    </lineage>
</organism>
<evidence type="ECO:0000259" key="2">
    <source>
        <dbReference type="PROSITE" id="PS51752"/>
    </source>
</evidence>
<dbReference type="GO" id="GO:0004767">
    <property type="term" value="F:sphingomyelin phosphodiesterase activity"/>
    <property type="evidence" value="ECO:0007669"/>
    <property type="project" value="InterPro"/>
</dbReference>
<dbReference type="PANTHER" id="PTHR16320:SF1">
    <property type="entry name" value="SPHINGOMYELINASE DDB_G0288017"/>
    <property type="match status" value="1"/>
</dbReference>
<dbReference type="InterPro" id="IPR001229">
    <property type="entry name" value="Jacalin-like_lectin_dom"/>
</dbReference>
<dbReference type="InterPro" id="IPR036404">
    <property type="entry name" value="Jacalin-like_lectin_dom_sf"/>
</dbReference>
<dbReference type="InterPro" id="IPR036691">
    <property type="entry name" value="Endo/exonu/phosph_ase_sf"/>
</dbReference>
<proteinExistence type="predicted"/>
<reference evidence="3" key="1">
    <citation type="submission" date="2022-10" db="EMBL/GenBank/DDBJ databases">
        <title>The complete genomes of actinobacterial strains from the NBC collection.</title>
        <authorList>
            <person name="Joergensen T.S."/>
            <person name="Alvarez Arevalo M."/>
            <person name="Sterndorff E.B."/>
            <person name="Faurdal D."/>
            <person name="Vuksanovic O."/>
            <person name="Mourched A.-S."/>
            <person name="Charusanti P."/>
            <person name="Shaw S."/>
            <person name="Blin K."/>
            <person name="Weber T."/>
        </authorList>
    </citation>
    <scope>NUCLEOTIDE SEQUENCE</scope>
    <source>
        <strain evidence="3">NBC_00093</strain>
    </source>
</reference>
<dbReference type="GO" id="GO:0005737">
    <property type="term" value="C:cytoplasm"/>
    <property type="evidence" value="ECO:0007669"/>
    <property type="project" value="TreeGrafter"/>
</dbReference>
<dbReference type="Gene3D" id="2.100.10.30">
    <property type="entry name" value="Jacalin-like lectin domain"/>
    <property type="match status" value="1"/>
</dbReference>
<dbReference type="EMBL" id="CP108222">
    <property type="protein sequence ID" value="WTT15618.1"/>
    <property type="molecule type" value="Genomic_DNA"/>
</dbReference>
<feature type="chain" id="PRO_5043928269" evidence="1">
    <location>
        <begin position="29"/>
        <end position="439"/>
    </location>
</feature>
<dbReference type="Gene3D" id="3.60.10.10">
    <property type="entry name" value="Endonuclease/exonuclease/phosphatase"/>
    <property type="match status" value="1"/>
</dbReference>
<feature type="domain" description="Jacalin-type lectin" evidence="2">
    <location>
        <begin position="298"/>
        <end position="437"/>
    </location>
</feature>
<gene>
    <name evidence="3" type="ORF">OHA22_08835</name>
</gene>
<dbReference type="PROSITE" id="PS51752">
    <property type="entry name" value="JACALIN_LECTIN"/>
    <property type="match status" value="1"/>
</dbReference>
<accession>A0AAU1ZWE4</accession>
<dbReference type="SUPFAM" id="SSF56219">
    <property type="entry name" value="DNase I-like"/>
    <property type="match status" value="1"/>
</dbReference>
<dbReference type="InterPro" id="IPR038772">
    <property type="entry name" value="Sph/SMPD2-like"/>
</dbReference>